<name>A0A6J7WJL4_9CAUD</name>
<accession>A0A6J7WJL4</accession>
<evidence type="ECO:0008006" key="2">
    <source>
        <dbReference type="Google" id="ProtNLM"/>
    </source>
</evidence>
<protein>
    <recommendedName>
        <fullName evidence="2">DUF669 domain-containing protein</fullName>
    </recommendedName>
</protein>
<proteinExistence type="predicted"/>
<dbReference type="InterPro" id="IPR007731">
    <property type="entry name" value="DUF669"/>
</dbReference>
<dbReference type="EMBL" id="LR798241">
    <property type="protein sequence ID" value="CAB5214162.1"/>
    <property type="molecule type" value="Genomic_DNA"/>
</dbReference>
<gene>
    <name evidence="1" type="ORF">UFOVP195_27</name>
</gene>
<evidence type="ECO:0000313" key="1">
    <source>
        <dbReference type="EMBL" id="CAB5214162.1"/>
    </source>
</evidence>
<dbReference type="Pfam" id="PF05037">
    <property type="entry name" value="DUF669"/>
    <property type="match status" value="1"/>
</dbReference>
<sequence>MATLGQDYVAADLPMGKSFEPLPAGWYTAAITQATIKDTKAGTGRYISLKYDITGPTHQGRTIFGNLNIINPNPKAEEIGRQQLNSLMRAIGLAKVNDTDQLIGGQLKIKLAITQSDMYGESNEVKDFAGIAGGAMPAAVKPAAPAAGAKAAPPWAK</sequence>
<organism evidence="1">
    <name type="scientific">uncultured Caudovirales phage</name>
    <dbReference type="NCBI Taxonomy" id="2100421"/>
    <lineage>
        <taxon>Viruses</taxon>
        <taxon>Duplodnaviria</taxon>
        <taxon>Heunggongvirae</taxon>
        <taxon>Uroviricota</taxon>
        <taxon>Caudoviricetes</taxon>
        <taxon>Peduoviridae</taxon>
        <taxon>Maltschvirus</taxon>
        <taxon>Maltschvirus maltsch</taxon>
    </lineage>
</organism>
<reference evidence="1" key="1">
    <citation type="submission" date="2020-05" db="EMBL/GenBank/DDBJ databases">
        <authorList>
            <person name="Chiriac C."/>
            <person name="Salcher M."/>
            <person name="Ghai R."/>
            <person name="Kavagutti S V."/>
        </authorList>
    </citation>
    <scope>NUCLEOTIDE SEQUENCE</scope>
</reference>